<feature type="transmembrane region" description="Helical" evidence="1">
    <location>
        <begin position="55"/>
        <end position="80"/>
    </location>
</feature>
<dbReference type="STRING" id="1095778.SAMN04489842_1541"/>
<organism evidence="3 4">
    <name type="scientific">Natronobacterium texcoconense</name>
    <dbReference type="NCBI Taxonomy" id="1095778"/>
    <lineage>
        <taxon>Archaea</taxon>
        <taxon>Methanobacteriati</taxon>
        <taxon>Methanobacteriota</taxon>
        <taxon>Stenosarchaea group</taxon>
        <taxon>Halobacteria</taxon>
        <taxon>Halobacteriales</taxon>
        <taxon>Natrialbaceae</taxon>
        <taxon>Natronobacterium</taxon>
    </lineage>
</organism>
<dbReference type="EMBL" id="FNLC01000002">
    <property type="protein sequence ID" value="SDQ86656.1"/>
    <property type="molecule type" value="Genomic_DNA"/>
</dbReference>
<evidence type="ECO:0000256" key="1">
    <source>
        <dbReference type="SAM" id="Phobius"/>
    </source>
</evidence>
<keyword evidence="1" id="KW-0472">Membrane</keyword>
<dbReference type="RefSeq" id="WP_090379857.1">
    <property type="nucleotide sequence ID" value="NZ_FNLC01000002.1"/>
</dbReference>
<gene>
    <name evidence="3" type="ORF">SAMN04489842_1541</name>
</gene>
<dbReference type="AlphaFoldDB" id="A0A1H1EEQ4"/>
<dbReference type="Pfam" id="PF13248">
    <property type="entry name" value="Zn_ribbon_3"/>
    <property type="match status" value="1"/>
</dbReference>
<evidence type="ECO:0000313" key="3">
    <source>
        <dbReference type="EMBL" id="SDQ86656.1"/>
    </source>
</evidence>
<protein>
    <submittedName>
        <fullName evidence="3">Zinc-ribbon domain-containing protein</fullName>
    </submittedName>
</protein>
<reference evidence="4" key="1">
    <citation type="submission" date="2016-10" db="EMBL/GenBank/DDBJ databases">
        <authorList>
            <person name="Varghese N."/>
            <person name="Submissions S."/>
        </authorList>
    </citation>
    <scope>NUCLEOTIDE SEQUENCE [LARGE SCALE GENOMIC DNA]</scope>
    <source>
        <strain evidence="4">DSM 24767</strain>
    </source>
</reference>
<name>A0A1H1EEQ4_NATTX</name>
<keyword evidence="4" id="KW-1185">Reference proteome</keyword>
<dbReference type="Proteomes" id="UP000198848">
    <property type="component" value="Unassembled WGS sequence"/>
</dbReference>
<keyword evidence="1" id="KW-1133">Transmembrane helix</keyword>
<feature type="domain" description="Putative zinc-ribbon" evidence="2">
    <location>
        <begin position="14"/>
        <end position="37"/>
    </location>
</feature>
<dbReference type="OrthoDB" id="64860at2157"/>
<feature type="transmembrane region" description="Helical" evidence="1">
    <location>
        <begin position="92"/>
        <end position="114"/>
    </location>
</feature>
<evidence type="ECO:0000313" key="4">
    <source>
        <dbReference type="Proteomes" id="UP000198848"/>
    </source>
</evidence>
<keyword evidence="1" id="KW-0812">Transmembrane</keyword>
<evidence type="ECO:0000259" key="2">
    <source>
        <dbReference type="Pfam" id="PF13248"/>
    </source>
</evidence>
<accession>A0A1H1EEQ4</accession>
<dbReference type="InterPro" id="IPR059113">
    <property type="entry name" value="Znf_ribbon"/>
</dbReference>
<sequence>MASAQMERSAGETEKYCSSCGEIIKKKAELCPECGVRNENPTSSGESSTIGYQGYLIIGVLSATLALLFVPPVFGAVAIFCGYQVYKRHNELGGIGLMIYGGVALVFGMILGMITF</sequence>
<proteinExistence type="predicted"/>